<evidence type="ECO:0000313" key="4">
    <source>
        <dbReference type="EMBL" id="SVA25884.1"/>
    </source>
</evidence>
<sequence>MSAVTTLARWVAETSDDHGENAYARARAGLIDTLACLVAGANDPASISVHNTIAEWGVGPATVVGTDAGRPAPWAALANGTAANALDYDDYDVPAASHPSAAILPALLALGEESGVSGRTLLDAYIIGIEVQMRLGEALNMSHFDKGFHSTATIGTLASAVACARLLGIDATATGNALAIATSLSAGFKSQLGTTAIHLHTGLAAHNGVLAAGLASAGATGSSETLDGEWGVLRLLADVDAPGFDRPLAKLGNPLAIEEFGLCVKPYPCCSYATASIDGLLALRADYDLVPEEVTGITATIPARNIEVLKFPKPADELEARFSLEYCLAVALLNGEVVVSDFTPAAVLHEPVRALLSRIHMEALPELTGPPSGGFEPETVTVDLADGRSVARTISEVRGSSSLPLTEAELMEKFDSCVAGSLSKKTAELLKQSLHGIDTLGDIRDLTRHLPTGS</sequence>
<dbReference type="Gene3D" id="1.10.4100.10">
    <property type="entry name" value="2-methylcitrate dehydratase PrpD"/>
    <property type="match status" value="1"/>
</dbReference>
<dbReference type="PANTHER" id="PTHR16943">
    <property type="entry name" value="2-METHYLCITRATE DEHYDRATASE-RELATED"/>
    <property type="match status" value="1"/>
</dbReference>
<feature type="domain" description="MmgE/PrpD C-terminal" evidence="3">
    <location>
        <begin position="267"/>
        <end position="428"/>
    </location>
</feature>
<dbReference type="Pfam" id="PF19305">
    <property type="entry name" value="MmgE_PrpD_C"/>
    <property type="match status" value="1"/>
</dbReference>
<evidence type="ECO:0000259" key="2">
    <source>
        <dbReference type="Pfam" id="PF03972"/>
    </source>
</evidence>
<dbReference type="GO" id="GO:0016829">
    <property type="term" value="F:lyase activity"/>
    <property type="evidence" value="ECO:0007669"/>
    <property type="project" value="InterPro"/>
</dbReference>
<name>A0A381UD52_9ZZZZ</name>
<dbReference type="AlphaFoldDB" id="A0A381UD52"/>
<dbReference type="InterPro" id="IPR045337">
    <property type="entry name" value="MmgE_PrpD_C"/>
</dbReference>
<dbReference type="InterPro" id="IPR005656">
    <property type="entry name" value="MmgE_PrpD"/>
</dbReference>
<proteinExistence type="inferred from homology"/>
<dbReference type="PANTHER" id="PTHR16943:SF8">
    <property type="entry name" value="2-METHYLCITRATE DEHYDRATASE"/>
    <property type="match status" value="1"/>
</dbReference>
<feature type="domain" description="MmgE/PrpD N-terminal" evidence="2">
    <location>
        <begin position="6"/>
        <end position="239"/>
    </location>
</feature>
<evidence type="ECO:0000259" key="3">
    <source>
        <dbReference type="Pfam" id="PF19305"/>
    </source>
</evidence>
<dbReference type="EMBL" id="UINC01006166">
    <property type="protein sequence ID" value="SVA25884.1"/>
    <property type="molecule type" value="Genomic_DNA"/>
</dbReference>
<dbReference type="InterPro" id="IPR036148">
    <property type="entry name" value="MmgE/PrpD_sf"/>
</dbReference>
<gene>
    <name evidence="4" type="ORF">METZ01_LOCUS78738</name>
</gene>
<evidence type="ECO:0008006" key="5">
    <source>
        <dbReference type="Google" id="ProtNLM"/>
    </source>
</evidence>
<dbReference type="InterPro" id="IPR042183">
    <property type="entry name" value="MmgE/PrpD_sf_1"/>
</dbReference>
<reference evidence="4" key="1">
    <citation type="submission" date="2018-05" db="EMBL/GenBank/DDBJ databases">
        <authorList>
            <person name="Lanie J.A."/>
            <person name="Ng W.-L."/>
            <person name="Kazmierczak K.M."/>
            <person name="Andrzejewski T.M."/>
            <person name="Davidsen T.M."/>
            <person name="Wayne K.J."/>
            <person name="Tettelin H."/>
            <person name="Glass J.I."/>
            <person name="Rusch D."/>
            <person name="Podicherti R."/>
            <person name="Tsui H.-C.T."/>
            <person name="Winkler M.E."/>
        </authorList>
    </citation>
    <scope>NUCLEOTIDE SEQUENCE</scope>
</reference>
<dbReference type="SUPFAM" id="SSF103378">
    <property type="entry name" value="2-methylcitrate dehydratase PrpD"/>
    <property type="match status" value="1"/>
</dbReference>
<organism evidence="4">
    <name type="scientific">marine metagenome</name>
    <dbReference type="NCBI Taxonomy" id="408172"/>
    <lineage>
        <taxon>unclassified sequences</taxon>
        <taxon>metagenomes</taxon>
        <taxon>ecological metagenomes</taxon>
    </lineage>
</organism>
<comment type="similarity">
    <text evidence="1">Belongs to the PrpD family.</text>
</comment>
<dbReference type="Gene3D" id="3.30.1330.120">
    <property type="entry name" value="2-methylcitrate dehydratase PrpD"/>
    <property type="match status" value="1"/>
</dbReference>
<evidence type="ECO:0000256" key="1">
    <source>
        <dbReference type="ARBA" id="ARBA00006174"/>
    </source>
</evidence>
<dbReference type="Pfam" id="PF03972">
    <property type="entry name" value="MmgE_PrpD_N"/>
    <property type="match status" value="1"/>
</dbReference>
<accession>A0A381UD52</accession>
<dbReference type="InterPro" id="IPR042188">
    <property type="entry name" value="MmgE/PrpD_sf_2"/>
</dbReference>
<protein>
    <recommendedName>
        <fullName evidence="5">MmgE/PrpD family protein</fullName>
    </recommendedName>
</protein>
<dbReference type="InterPro" id="IPR045336">
    <property type="entry name" value="MmgE_PrpD_N"/>
</dbReference>